<gene>
    <name evidence="2" type="primary">xdhA_2</name>
    <name evidence="2" type="ORF">MGLY_05430</name>
</gene>
<dbReference type="Gene3D" id="3.90.1170.50">
    <property type="entry name" value="Aldehyde oxidase/xanthine dehydrogenase, a/b hammerhead"/>
    <property type="match status" value="1"/>
</dbReference>
<dbReference type="PANTHER" id="PTHR11908">
    <property type="entry name" value="XANTHINE DEHYDROGENASE"/>
    <property type="match status" value="1"/>
</dbReference>
<dbReference type="Pfam" id="PF01315">
    <property type="entry name" value="Ald_Xan_dh_C"/>
    <property type="match status" value="1"/>
</dbReference>
<dbReference type="GO" id="GO:0004854">
    <property type="term" value="F:xanthine dehydrogenase activity"/>
    <property type="evidence" value="ECO:0007669"/>
    <property type="project" value="UniProtKB-EC"/>
</dbReference>
<dbReference type="SUPFAM" id="SSF56003">
    <property type="entry name" value="Molybdenum cofactor-binding domain"/>
    <property type="match status" value="1"/>
</dbReference>
<dbReference type="InterPro" id="IPR037165">
    <property type="entry name" value="AldOxase/xan_DH_Mopterin-bd_sf"/>
</dbReference>
<keyword evidence="3" id="KW-1185">Reference proteome</keyword>
<dbReference type="SMART" id="SM01008">
    <property type="entry name" value="Ald_Xan_dh_C"/>
    <property type="match status" value="1"/>
</dbReference>
<dbReference type="SUPFAM" id="SSF54665">
    <property type="entry name" value="CO dehydrogenase molybdoprotein N-domain-like"/>
    <property type="match status" value="1"/>
</dbReference>
<dbReference type="GO" id="GO:0005506">
    <property type="term" value="F:iron ion binding"/>
    <property type="evidence" value="ECO:0007669"/>
    <property type="project" value="InterPro"/>
</dbReference>
<feature type="domain" description="Aldehyde oxidase/xanthine dehydrogenase a/b hammerhead" evidence="1">
    <location>
        <begin position="24"/>
        <end position="140"/>
    </location>
</feature>
<dbReference type="OrthoDB" id="9759099at2"/>
<dbReference type="InterPro" id="IPR036856">
    <property type="entry name" value="Ald_Oxase/Xan_DH_a/b_sf"/>
</dbReference>
<dbReference type="Proteomes" id="UP000425916">
    <property type="component" value="Chromosome"/>
</dbReference>
<organism evidence="2 3">
    <name type="scientific">Neomoorella glycerini</name>
    <dbReference type="NCBI Taxonomy" id="55779"/>
    <lineage>
        <taxon>Bacteria</taxon>
        <taxon>Bacillati</taxon>
        <taxon>Bacillota</taxon>
        <taxon>Clostridia</taxon>
        <taxon>Neomoorellales</taxon>
        <taxon>Neomoorellaceae</taxon>
        <taxon>Neomoorella</taxon>
    </lineage>
</organism>
<evidence type="ECO:0000259" key="1">
    <source>
        <dbReference type="SMART" id="SM01008"/>
    </source>
</evidence>
<dbReference type="InterPro" id="IPR046867">
    <property type="entry name" value="AldOxase/xan_DH_MoCoBD2"/>
</dbReference>
<reference evidence="2 3" key="1">
    <citation type="submission" date="2019-11" db="EMBL/GenBank/DDBJ databases">
        <title>Genome sequence of Moorella glycerini DSM11254.</title>
        <authorList>
            <person name="Poehlein A."/>
            <person name="Boeer T."/>
            <person name="Daniel R."/>
        </authorList>
    </citation>
    <scope>NUCLEOTIDE SEQUENCE [LARGE SCALE GENOMIC DNA]</scope>
    <source>
        <strain evidence="2 3">DSM 11254</strain>
    </source>
</reference>
<name>A0A6I5ZMZ1_9FIRM</name>
<evidence type="ECO:0000313" key="3">
    <source>
        <dbReference type="Proteomes" id="UP000425916"/>
    </source>
</evidence>
<dbReference type="InterPro" id="IPR000674">
    <property type="entry name" value="Ald_Oxase/Xan_DH_a/b"/>
</dbReference>
<dbReference type="RefSeq" id="WP_156271626.1">
    <property type="nucleotide sequence ID" value="NZ_CP046244.1"/>
</dbReference>
<sequence>MKAAAKYQIVGRGISRLDALEKVTGKATYTTDITLPGMLYAKVLRSPHPHARIIKIDTSKAEALPGVKAVLTYRNTPRVPFNAAATSTYTIPPLAAVKDQYLFDDVVRYVGDEVAAVAAVSEEIARAALDLIEVEYEILPAVYDPLEALKPEAPLLHPHCTKKNIAGDILQFGLGDIATGLAAAEIVVEATYKLPVQKQGQLETQAAVAALTGDGKLTIWSPTQTPHPTRRIVAEIFKLPLSKVRVLNPPYVGGGFGVRIGLSAKAEPIAAALALATGRPVKVVYDRQEDFIASDTRHAGYITVKLGLSKDGIFQALYMQAIMNGGAYCSWSADVPGAIGSRGLTIYRVPHSRFEGYSVYTNTTPAGACRGFGAPQPTFAVEMTVAKAAAILGIDPLELRLKNIITPGDTWVAPFPCLSSGLRECLIKGAEKIGWEKRRELAAGHAGSGRYKRGLGVAVGNHISSAFPFQTDYSNVYLSLQPDGTIQLASGVVEMGTGTKTTLAQIAAEVLEVEVEDIAVSLGDTEMVPYDVGSQASRSCYAAGMATLQAARDLKEQILTYASEKWQIPKEKLIWQKATILSRDDPGKQITLKELAADADFHNRQLATIGQNASQNALSWHAHFAEVEVDTATGSIKVIRLVAAHDMGKAINPEIVRGQIQGGAVMGLGYTLGEEITYDPQGRQLQDSYHKYMLPTAVDVPEMETIVVEAGEPTGPFGARGVGENAVAPVAPAVASAVFQATGVHFTELPLTPERVWRALLRPDCAIKN</sequence>
<accession>A0A6I5ZMZ1</accession>
<dbReference type="InterPro" id="IPR008274">
    <property type="entry name" value="AldOxase/xan_DH_MoCoBD1"/>
</dbReference>
<dbReference type="InterPro" id="IPR016208">
    <property type="entry name" value="Ald_Oxase/xanthine_DH-like"/>
</dbReference>
<protein>
    <submittedName>
        <fullName evidence="2">Xanthine dehydrogenase molybdenum-binding subunit XdhA</fullName>
        <ecNumber evidence="2">1.17.1.4</ecNumber>
    </submittedName>
</protein>
<evidence type="ECO:0000313" key="2">
    <source>
        <dbReference type="EMBL" id="QGP91216.1"/>
    </source>
</evidence>
<dbReference type="Gene3D" id="3.30.365.10">
    <property type="entry name" value="Aldehyde oxidase/xanthine dehydrogenase, molybdopterin binding domain"/>
    <property type="match status" value="4"/>
</dbReference>
<keyword evidence="2" id="KW-0560">Oxidoreductase</keyword>
<dbReference type="AlphaFoldDB" id="A0A6I5ZMZ1"/>
<dbReference type="Pfam" id="PF20256">
    <property type="entry name" value="MoCoBD_2"/>
    <property type="match status" value="1"/>
</dbReference>
<dbReference type="Pfam" id="PF02738">
    <property type="entry name" value="MoCoBD_1"/>
    <property type="match status" value="1"/>
</dbReference>
<dbReference type="PANTHER" id="PTHR11908:SF157">
    <property type="entry name" value="XANTHINE DEHYDROGENASE SUBUNIT D-RELATED"/>
    <property type="match status" value="1"/>
</dbReference>
<dbReference type="EC" id="1.17.1.4" evidence="2"/>
<dbReference type="EMBL" id="CP046244">
    <property type="protein sequence ID" value="QGP91216.1"/>
    <property type="molecule type" value="Genomic_DNA"/>
</dbReference>
<proteinExistence type="predicted"/>